<name>A0ABS8UZP9_DATST</name>
<reference evidence="1 2" key="1">
    <citation type="journal article" date="2021" name="BMC Genomics">
        <title>Datura genome reveals duplications of psychoactive alkaloid biosynthetic genes and high mutation rate following tissue culture.</title>
        <authorList>
            <person name="Rajewski A."/>
            <person name="Carter-House D."/>
            <person name="Stajich J."/>
            <person name="Litt A."/>
        </authorList>
    </citation>
    <scope>NUCLEOTIDE SEQUENCE [LARGE SCALE GENOMIC DNA]</scope>
    <source>
        <strain evidence="1">AR-01</strain>
    </source>
</reference>
<dbReference type="Proteomes" id="UP000823775">
    <property type="component" value="Unassembled WGS sequence"/>
</dbReference>
<comment type="caution">
    <text evidence="1">The sequence shown here is derived from an EMBL/GenBank/DDBJ whole genome shotgun (WGS) entry which is preliminary data.</text>
</comment>
<proteinExistence type="predicted"/>
<gene>
    <name evidence="1" type="ORF">HAX54_025445</name>
</gene>
<evidence type="ECO:0000313" key="2">
    <source>
        <dbReference type="Proteomes" id="UP000823775"/>
    </source>
</evidence>
<evidence type="ECO:0000313" key="1">
    <source>
        <dbReference type="EMBL" id="MCD9640248.1"/>
    </source>
</evidence>
<accession>A0ABS8UZP9</accession>
<dbReference type="PANTHER" id="PTHR33233:SF17">
    <property type="entry name" value="DUF4283 DOMAIN-CONTAINING PROTEIN"/>
    <property type="match status" value="1"/>
</dbReference>
<organism evidence="1 2">
    <name type="scientific">Datura stramonium</name>
    <name type="common">Jimsonweed</name>
    <name type="synonym">Common thornapple</name>
    <dbReference type="NCBI Taxonomy" id="4076"/>
    <lineage>
        <taxon>Eukaryota</taxon>
        <taxon>Viridiplantae</taxon>
        <taxon>Streptophyta</taxon>
        <taxon>Embryophyta</taxon>
        <taxon>Tracheophyta</taxon>
        <taxon>Spermatophyta</taxon>
        <taxon>Magnoliopsida</taxon>
        <taxon>eudicotyledons</taxon>
        <taxon>Gunneridae</taxon>
        <taxon>Pentapetalae</taxon>
        <taxon>asterids</taxon>
        <taxon>lamiids</taxon>
        <taxon>Solanales</taxon>
        <taxon>Solanaceae</taxon>
        <taxon>Solanoideae</taxon>
        <taxon>Datureae</taxon>
        <taxon>Datura</taxon>
    </lineage>
</organism>
<dbReference type="EMBL" id="JACEIK010003091">
    <property type="protein sequence ID" value="MCD9640248.1"/>
    <property type="molecule type" value="Genomic_DNA"/>
</dbReference>
<keyword evidence="2" id="KW-1185">Reference proteome</keyword>
<dbReference type="PANTHER" id="PTHR33233">
    <property type="entry name" value="ENDONUCLEASE/EXONUCLEASE/PHOSPHATASE"/>
    <property type="match status" value="1"/>
</dbReference>
<feature type="non-terminal residue" evidence="1">
    <location>
        <position position="1"/>
    </location>
</feature>
<sequence length="123" mass="13852">VEPIIMPDLNVTPTMEGISSLVSHFGEPKKQVLIPKTPVEEDYNNKLSNTSNGTVHLRSMVLESKSKQTIEENKDTEEEQCVDSWTNLFKNNRDASNGMSLSYIPPIFVDGEIVIQLDEQRCV</sequence>
<protein>
    <submittedName>
        <fullName evidence="1">Uncharacterized protein</fullName>
    </submittedName>
</protein>